<evidence type="ECO:0000313" key="3">
    <source>
        <dbReference type="Proteomes" id="UP000019593"/>
    </source>
</evidence>
<proteinExistence type="predicted"/>
<dbReference type="CDD" id="cd03205">
    <property type="entry name" value="GST_C_6"/>
    <property type="match status" value="1"/>
</dbReference>
<evidence type="ECO:0000259" key="1">
    <source>
        <dbReference type="PROSITE" id="PS50404"/>
    </source>
</evidence>
<dbReference type="Pfam" id="PF13410">
    <property type="entry name" value="GST_C_2"/>
    <property type="match status" value="1"/>
</dbReference>
<keyword evidence="2" id="KW-0808">Transferase</keyword>
<dbReference type="PROSITE" id="PS50404">
    <property type="entry name" value="GST_NTER"/>
    <property type="match status" value="1"/>
</dbReference>
<dbReference type="PATRIC" id="fig|1294273.3.peg.874"/>
<dbReference type="InterPro" id="IPR036249">
    <property type="entry name" value="Thioredoxin-like_sf"/>
</dbReference>
<dbReference type="SUPFAM" id="SSF47616">
    <property type="entry name" value="GST C-terminal domain-like"/>
    <property type="match status" value="1"/>
</dbReference>
<dbReference type="RefSeq" id="WP_025311179.1">
    <property type="nucleotide sequence ID" value="NZ_CP004372.1"/>
</dbReference>
<feature type="domain" description="GST N-terminal" evidence="1">
    <location>
        <begin position="1"/>
        <end position="81"/>
    </location>
</feature>
<dbReference type="InterPro" id="IPR004045">
    <property type="entry name" value="Glutathione_S-Trfase_N"/>
</dbReference>
<sequence length="198" mass="21809">MHLLGSPASPFVRKARVVMAEAGIDDIPFVEVTASPLGGDDGLNAANPLGKIPALSREDGPTLYDSRVVTRFLDARYNAGLYPATRLWETLTLEATADGIMDAAVAITYEKRHRPEEMWFAPWLDGQWSKIARSLDAIERQWMSHLTGPLDMGQIAVGCALAYLDFRHGDRDWRADHPALAAWFATFADRPSMVATAP</sequence>
<name>W8RQF3_9RHOB</name>
<dbReference type="Gene3D" id="1.20.1050.10">
    <property type="match status" value="1"/>
</dbReference>
<reference evidence="2 3" key="1">
    <citation type="submission" date="2013-03" db="EMBL/GenBank/DDBJ databases">
        <authorList>
            <person name="Fiebig A."/>
            <person name="Goeker M."/>
            <person name="Klenk H.-P.P."/>
        </authorList>
    </citation>
    <scope>NUCLEOTIDE SEQUENCE [LARGE SCALE GENOMIC DNA]</scope>
    <source>
        <strain evidence="3">DSM 19469</strain>
    </source>
</reference>
<gene>
    <name evidence="2" type="ORF">roselon_00894</name>
</gene>
<protein>
    <submittedName>
        <fullName evidence="2">Glutathione S-transferase family protein</fullName>
    </submittedName>
</protein>
<dbReference type="OrthoDB" id="9795329at2"/>
<organism evidence="2 3">
    <name type="scientific">Roseicyclus elongatus DSM 19469</name>
    <dbReference type="NCBI Taxonomy" id="1294273"/>
    <lineage>
        <taxon>Bacteria</taxon>
        <taxon>Pseudomonadati</taxon>
        <taxon>Pseudomonadota</taxon>
        <taxon>Alphaproteobacteria</taxon>
        <taxon>Rhodobacterales</taxon>
        <taxon>Roseobacteraceae</taxon>
        <taxon>Roseicyclus</taxon>
    </lineage>
</organism>
<dbReference type="STRING" id="1294273.roselon_00894"/>
<dbReference type="EMBL" id="CP004372">
    <property type="protein sequence ID" value="AHM03298.1"/>
    <property type="molecule type" value="Genomic_DNA"/>
</dbReference>
<dbReference type="eggNOG" id="COG0625">
    <property type="taxonomic scope" value="Bacteria"/>
</dbReference>
<dbReference type="HOGENOM" id="CLU_011226_12_2_5"/>
<dbReference type="CDD" id="cd03049">
    <property type="entry name" value="GST_N_3"/>
    <property type="match status" value="1"/>
</dbReference>
<accession>W8RQF3</accession>
<evidence type="ECO:0000313" key="2">
    <source>
        <dbReference type="EMBL" id="AHM03298.1"/>
    </source>
</evidence>
<dbReference type="KEGG" id="red:roselon_00894"/>
<dbReference type="InterPro" id="IPR036282">
    <property type="entry name" value="Glutathione-S-Trfase_C_sf"/>
</dbReference>
<dbReference type="GO" id="GO:0016740">
    <property type="term" value="F:transferase activity"/>
    <property type="evidence" value="ECO:0007669"/>
    <property type="project" value="UniProtKB-KW"/>
</dbReference>
<dbReference type="Proteomes" id="UP000019593">
    <property type="component" value="Chromosome"/>
</dbReference>
<dbReference type="Pfam" id="PF13409">
    <property type="entry name" value="GST_N_2"/>
    <property type="match status" value="1"/>
</dbReference>
<dbReference type="AlphaFoldDB" id="W8RQF3"/>
<dbReference type="Gene3D" id="3.40.30.10">
    <property type="entry name" value="Glutaredoxin"/>
    <property type="match status" value="1"/>
</dbReference>
<dbReference type="SUPFAM" id="SSF52833">
    <property type="entry name" value="Thioredoxin-like"/>
    <property type="match status" value="1"/>
</dbReference>
<keyword evidence="3" id="KW-1185">Reference proteome</keyword>